<sequence>MYEAEDASVAALRRAVCDAIVCGALNTPVSKPSKQALSQQSGRLPNPLPLYNPPQRKPLSKRNPLPCKPLPLYAPTPRPPPSALSQPRSVWEADGSDESTNGPRGCARRLKSKLLLGCLAAAVLVIAGAVVGAVLGLRATRKTARARDTGALAHAASQLGAWSQTAADGTLDHAVAFQDTTGALVVVECHGNVSEAFALASRVPRLPSPLLGTPIRIQPFGEAPDLHVFYLDERRLIQHVVRAGDGRGAWILDDAFSTDGPGDGAQAYVADGRALAVMTTPAEAHEQHPAMAVLYWDEQKNNTLGLLRREAPFDQTRWTFQRVQLENGAKSMGSPGLLAGLALGTYEEMAANASTYVSAGNAVVATIRILWDADGVALETCVPSGTPYAQQCWSRAVTYSDEHLRDRVRDAPKPLQMAELVLDNEPDRRASVTGFLGGGRYWEAYWRDDNCTAAMDLHLADGLGDLAGFAFMQSRIVLALRNGTLVQLRRCPWWTGACGDEVFTVMGAMNTSLMS</sequence>
<keyword evidence="2" id="KW-1133">Transmembrane helix</keyword>
<feature type="compositionally biased region" description="Polar residues" evidence="1">
    <location>
        <begin position="30"/>
        <end position="43"/>
    </location>
</feature>
<feature type="region of interest" description="Disordered" evidence="1">
    <location>
        <begin position="30"/>
        <end position="104"/>
    </location>
</feature>
<keyword evidence="2" id="KW-0472">Membrane</keyword>
<dbReference type="Gene3D" id="2.120.10.70">
    <property type="entry name" value="Fucose-specific lectin"/>
    <property type="match status" value="1"/>
</dbReference>
<proteinExistence type="predicted"/>
<name>A0A9Q8V9B3_9HYPO</name>
<evidence type="ECO:0008006" key="5">
    <source>
        <dbReference type="Google" id="ProtNLM"/>
    </source>
</evidence>
<accession>A0A9Q8V9B3</accession>
<feature type="transmembrane region" description="Helical" evidence="2">
    <location>
        <begin position="114"/>
        <end position="137"/>
    </location>
</feature>
<dbReference type="RefSeq" id="XP_047841034.1">
    <property type="nucleotide sequence ID" value="XM_047985059.1"/>
</dbReference>
<organism evidence="3 4">
    <name type="scientific">Purpureocillium takamizusanense</name>
    <dbReference type="NCBI Taxonomy" id="2060973"/>
    <lineage>
        <taxon>Eukaryota</taxon>
        <taxon>Fungi</taxon>
        <taxon>Dikarya</taxon>
        <taxon>Ascomycota</taxon>
        <taxon>Pezizomycotina</taxon>
        <taxon>Sordariomycetes</taxon>
        <taxon>Hypocreomycetidae</taxon>
        <taxon>Hypocreales</taxon>
        <taxon>Ophiocordycipitaceae</taxon>
        <taxon>Purpureocillium</taxon>
    </lineage>
</organism>
<evidence type="ECO:0000313" key="4">
    <source>
        <dbReference type="Proteomes" id="UP000829364"/>
    </source>
</evidence>
<dbReference type="AlphaFoldDB" id="A0A9Q8V9B3"/>
<feature type="compositionally biased region" description="Pro residues" evidence="1">
    <location>
        <begin position="46"/>
        <end position="56"/>
    </location>
</feature>
<feature type="compositionally biased region" description="Pro residues" evidence="1">
    <location>
        <begin position="66"/>
        <end position="82"/>
    </location>
</feature>
<dbReference type="Proteomes" id="UP000829364">
    <property type="component" value="Chromosome 3"/>
</dbReference>
<dbReference type="OrthoDB" id="4896939at2759"/>
<gene>
    <name evidence="3" type="ORF">JDV02_003886</name>
</gene>
<dbReference type="EMBL" id="CP086356">
    <property type="protein sequence ID" value="UNI17553.1"/>
    <property type="molecule type" value="Genomic_DNA"/>
</dbReference>
<reference evidence="3" key="1">
    <citation type="submission" date="2021-11" db="EMBL/GenBank/DDBJ databases">
        <title>Purpureocillium_takamizusanense_genome.</title>
        <authorList>
            <person name="Nguyen N.-H."/>
        </authorList>
    </citation>
    <scope>NUCLEOTIDE SEQUENCE</scope>
    <source>
        <strain evidence="3">PT3</strain>
    </source>
</reference>
<keyword evidence="2" id="KW-0812">Transmembrane</keyword>
<evidence type="ECO:0000256" key="1">
    <source>
        <dbReference type="SAM" id="MobiDB-lite"/>
    </source>
</evidence>
<keyword evidence="4" id="KW-1185">Reference proteome</keyword>
<dbReference type="GeneID" id="72065842"/>
<protein>
    <recommendedName>
        <fullName evidence="5">Fucose-specific lectin</fullName>
    </recommendedName>
</protein>
<dbReference type="KEGG" id="ptkz:JDV02_003886"/>
<evidence type="ECO:0000313" key="3">
    <source>
        <dbReference type="EMBL" id="UNI17553.1"/>
    </source>
</evidence>
<evidence type="ECO:0000256" key="2">
    <source>
        <dbReference type="SAM" id="Phobius"/>
    </source>
</evidence>